<sequence>MRLTFHNAINNKLTGTTKTRHATNPSTNTLLPAVPVSTPEDVDRAVAAAHAAFPAWRDLTLDDRAGYLLRFADAIQANRDGFTKLLS</sequence>
<evidence type="ECO:0000259" key="5">
    <source>
        <dbReference type="Pfam" id="PF00171"/>
    </source>
</evidence>
<reference evidence="6" key="2">
    <citation type="submission" date="2023-06" db="EMBL/GenBank/DDBJ databases">
        <authorList>
            <consortium name="Lawrence Berkeley National Laboratory"/>
            <person name="Haridas S."/>
            <person name="Hensen N."/>
            <person name="Bonometti L."/>
            <person name="Westerberg I."/>
            <person name="Brannstrom I.O."/>
            <person name="Guillou S."/>
            <person name="Cros-Aarteil S."/>
            <person name="Calhoun S."/>
            <person name="Kuo A."/>
            <person name="Mondo S."/>
            <person name="Pangilinan J."/>
            <person name="Riley R."/>
            <person name="Labutti K."/>
            <person name="Andreopoulos B."/>
            <person name="Lipzen A."/>
            <person name="Chen C."/>
            <person name="Yanf M."/>
            <person name="Daum C."/>
            <person name="Ng V."/>
            <person name="Clum A."/>
            <person name="Steindorff A."/>
            <person name="Ohm R."/>
            <person name="Martin F."/>
            <person name="Silar P."/>
            <person name="Natvig D."/>
            <person name="Lalanne C."/>
            <person name="Gautier V."/>
            <person name="Ament-Velasquez S.L."/>
            <person name="Kruys A."/>
            <person name="Hutchinson M.I."/>
            <person name="Powell A.J."/>
            <person name="Barry K."/>
            <person name="Miller A.N."/>
            <person name="Grigoriev I.V."/>
            <person name="Debuchy R."/>
            <person name="Gladieux P."/>
            <person name="Thoren M.H."/>
            <person name="Johannesson H."/>
        </authorList>
    </citation>
    <scope>NUCLEOTIDE SEQUENCE</scope>
    <source>
        <strain evidence="6">SMH4131-1</strain>
    </source>
</reference>
<comment type="catalytic activity">
    <reaction evidence="3">
        <text>an aldehyde + NAD(+) + H2O = a carboxylate + NADH + 2 H(+)</text>
        <dbReference type="Rhea" id="RHEA:16185"/>
        <dbReference type="ChEBI" id="CHEBI:15377"/>
        <dbReference type="ChEBI" id="CHEBI:15378"/>
        <dbReference type="ChEBI" id="CHEBI:17478"/>
        <dbReference type="ChEBI" id="CHEBI:29067"/>
        <dbReference type="ChEBI" id="CHEBI:57540"/>
        <dbReference type="ChEBI" id="CHEBI:57945"/>
        <dbReference type="EC" id="1.2.1.3"/>
    </reaction>
</comment>
<name>A0AAE0IAI5_9PEZI</name>
<dbReference type="SUPFAM" id="SSF53720">
    <property type="entry name" value="ALDH-like"/>
    <property type="match status" value="1"/>
</dbReference>
<evidence type="ECO:0000313" key="6">
    <source>
        <dbReference type="EMBL" id="KAK3321505.1"/>
    </source>
</evidence>
<evidence type="ECO:0000256" key="1">
    <source>
        <dbReference type="ARBA" id="ARBA00009986"/>
    </source>
</evidence>
<dbReference type="InterPro" id="IPR016162">
    <property type="entry name" value="Ald_DH_N"/>
</dbReference>
<gene>
    <name evidence="6" type="ORF">B0T19DRAFT_445262</name>
</gene>
<dbReference type="Proteomes" id="UP001286456">
    <property type="component" value="Unassembled WGS sequence"/>
</dbReference>
<protein>
    <recommendedName>
        <fullName evidence="2">aldehyde dehydrogenase (NAD(+))</fullName>
        <ecNumber evidence="2">1.2.1.3</ecNumber>
    </recommendedName>
</protein>
<accession>A0AAE0IAI5</accession>
<evidence type="ECO:0000256" key="3">
    <source>
        <dbReference type="ARBA" id="ARBA00049194"/>
    </source>
</evidence>
<feature type="domain" description="Aldehyde dehydrogenase" evidence="5">
    <location>
        <begin position="17"/>
        <end position="86"/>
    </location>
</feature>
<organism evidence="6 7">
    <name type="scientific">Cercophora scortea</name>
    <dbReference type="NCBI Taxonomy" id="314031"/>
    <lineage>
        <taxon>Eukaryota</taxon>
        <taxon>Fungi</taxon>
        <taxon>Dikarya</taxon>
        <taxon>Ascomycota</taxon>
        <taxon>Pezizomycotina</taxon>
        <taxon>Sordariomycetes</taxon>
        <taxon>Sordariomycetidae</taxon>
        <taxon>Sordariales</taxon>
        <taxon>Lasiosphaeriaceae</taxon>
        <taxon>Cercophora</taxon>
    </lineage>
</organism>
<dbReference type="InterPro" id="IPR016161">
    <property type="entry name" value="Ald_DH/histidinol_DH"/>
</dbReference>
<evidence type="ECO:0000256" key="2">
    <source>
        <dbReference type="ARBA" id="ARBA00024226"/>
    </source>
</evidence>
<dbReference type="EC" id="1.2.1.3" evidence="2"/>
<dbReference type="AlphaFoldDB" id="A0AAE0IAI5"/>
<proteinExistence type="inferred from homology"/>
<evidence type="ECO:0000256" key="4">
    <source>
        <dbReference type="SAM" id="MobiDB-lite"/>
    </source>
</evidence>
<dbReference type="Gene3D" id="3.40.605.10">
    <property type="entry name" value="Aldehyde Dehydrogenase, Chain A, domain 1"/>
    <property type="match status" value="1"/>
</dbReference>
<keyword evidence="7" id="KW-1185">Reference proteome</keyword>
<reference evidence="6" key="1">
    <citation type="journal article" date="2023" name="Mol. Phylogenet. Evol.">
        <title>Genome-scale phylogeny and comparative genomics of the fungal order Sordariales.</title>
        <authorList>
            <person name="Hensen N."/>
            <person name="Bonometti L."/>
            <person name="Westerberg I."/>
            <person name="Brannstrom I.O."/>
            <person name="Guillou S."/>
            <person name="Cros-Aarteil S."/>
            <person name="Calhoun S."/>
            <person name="Haridas S."/>
            <person name="Kuo A."/>
            <person name="Mondo S."/>
            <person name="Pangilinan J."/>
            <person name="Riley R."/>
            <person name="LaButti K."/>
            <person name="Andreopoulos B."/>
            <person name="Lipzen A."/>
            <person name="Chen C."/>
            <person name="Yan M."/>
            <person name="Daum C."/>
            <person name="Ng V."/>
            <person name="Clum A."/>
            <person name="Steindorff A."/>
            <person name="Ohm R.A."/>
            <person name="Martin F."/>
            <person name="Silar P."/>
            <person name="Natvig D.O."/>
            <person name="Lalanne C."/>
            <person name="Gautier V."/>
            <person name="Ament-Velasquez S.L."/>
            <person name="Kruys A."/>
            <person name="Hutchinson M.I."/>
            <person name="Powell A.J."/>
            <person name="Barry K."/>
            <person name="Miller A.N."/>
            <person name="Grigoriev I.V."/>
            <person name="Debuchy R."/>
            <person name="Gladieux P."/>
            <person name="Hiltunen Thoren M."/>
            <person name="Johannesson H."/>
        </authorList>
    </citation>
    <scope>NUCLEOTIDE SEQUENCE</scope>
    <source>
        <strain evidence="6">SMH4131-1</strain>
    </source>
</reference>
<evidence type="ECO:0000313" key="7">
    <source>
        <dbReference type="Proteomes" id="UP001286456"/>
    </source>
</evidence>
<dbReference type="InterPro" id="IPR015590">
    <property type="entry name" value="Aldehyde_DH_dom"/>
</dbReference>
<comment type="similarity">
    <text evidence="1">Belongs to the aldehyde dehydrogenase family.</text>
</comment>
<dbReference type="GO" id="GO:0004029">
    <property type="term" value="F:aldehyde dehydrogenase (NAD+) activity"/>
    <property type="evidence" value="ECO:0007669"/>
    <property type="project" value="UniProtKB-EC"/>
</dbReference>
<dbReference type="EMBL" id="JAUEPO010000005">
    <property type="protein sequence ID" value="KAK3321505.1"/>
    <property type="molecule type" value="Genomic_DNA"/>
</dbReference>
<comment type="caution">
    <text evidence="6">The sequence shown here is derived from an EMBL/GenBank/DDBJ whole genome shotgun (WGS) entry which is preliminary data.</text>
</comment>
<dbReference type="PANTHER" id="PTHR11699">
    <property type="entry name" value="ALDEHYDE DEHYDROGENASE-RELATED"/>
    <property type="match status" value="1"/>
</dbReference>
<feature type="compositionally biased region" description="Polar residues" evidence="4">
    <location>
        <begin position="14"/>
        <end position="30"/>
    </location>
</feature>
<dbReference type="Pfam" id="PF00171">
    <property type="entry name" value="Aldedh"/>
    <property type="match status" value="1"/>
</dbReference>
<feature type="region of interest" description="Disordered" evidence="4">
    <location>
        <begin position="14"/>
        <end position="35"/>
    </location>
</feature>